<evidence type="ECO:0000313" key="3">
    <source>
        <dbReference type="Proteomes" id="UP000053904"/>
    </source>
</evidence>
<reference evidence="3" key="1">
    <citation type="journal article" date="2015" name="MBio">
        <title>Genome-Resolved Metagenomic Analysis Reveals Roles for Candidate Phyla and Other Microbial Community Members in Biogeochemical Transformations in Oil Reservoirs.</title>
        <authorList>
            <person name="Hu P."/>
            <person name="Tom L."/>
            <person name="Singh A."/>
            <person name="Thomas B.C."/>
            <person name="Baker B.J."/>
            <person name="Piceno Y.M."/>
            <person name="Andersen G.L."/>
            <person name="Banfield J.F."/>
        </authorList>
    </citation>
    <scope>NUCLEOTIDE SEQUENCE [LARGE SCALE GENOMIC DNA]</scope>
</reference>
<gene>
    <name evidence="2" type="ORF">XD93_1118</name>
</gene>
<evidence type="ECO:0000313" key="2">
    <source>
        <dbReference type="EMBL" id="KUK76078.1"/>
    </source>
</evidence>
<keyword evidence="1" id="KW-1133">Transmembrane helix</keyword>
<keyword evidence="1" id="KW-0812">Transmembrane</keyword>
<dbReference type="EMBL" id="LGGO01000210">
    <property type="protein sequence ID" value="KUK76078.1"/>
    <property type="molecule type" value="Genomic_DNA"/>
</dbReference>
<comment type="caution">
    <text evidence="2">The sequence shown here is derived from an EMBL/GenBank/DDBJ whole genome shotgun (WGS) entry which is preliminary data.</text>
</comment>
<organism evidence="2 3">
    <name type="scientific">candidate division WS6 bacterium 34_10</name>
    <dbReference type="NCBI Taxonomy" id="1641389"/>
    <lineage>
        <taxon>Bacteria</taxon>
        <taxon>Candidatus Dojkabacteria</taxon>
    </lineage>
</organism>
<keyword evidence="1" id="KW-0472">Membrane</keyword>
<sequence length="54" mass="6206">LVPPIAYSTMYLIYGFYDLSLNYFLAFLVNLVGTLIGGSVVLFFYKRGNYKTRL</sequence>
<evidence type="ECO:0000256" key="1">
    <source>
        <dbReference type="SAM" id="Phobius"/>
    </source>
</evidence>
<dbReference type="Proteomes" id="UP000053904">
    <property type="component" value="Unassembled WGS sequence"/>
</dbReference>
<protein>
    <submittedName>
        <fullName evidence="2">Uncharacterized protein</fullName>
    </submittedName>
</protein>
<proteinExistence type="predicted"/>
<accession>A0A101HG90</accession>
<feature type="non-terminal residue" evidence="2">
    <location>
        <position position="1"/>
    </location>
</feature>
<dbReference type="AlphaFoldDB" id="A0A101HG90"/>
<name>A0A101HG90_9BACT</name>
<feature type="transmembrane region" description="Helical" evidence="1">
    <location>
        <begin position="20"/>
        <end position="45"/>
    </location>
</feature>